<evidence type="ECO:0000256" key="8">
    <source>
        <dbReference type="RuleBase" id="RU280816"/>
    </source>
</evidence>
<keyword evidence="11" id="KW-1185">Reference proteome</keyword>
<evidence type="ECO:0000256" key="7">
    <source>
        <dbReference type="ARBA" id="ARBA00023265"/>
    </source>
</evidence>
<keyword evidence="8" id="KW-0112">Calmodulin-binding</keyword>
<comment type="similarity">
    <text evidence="2 8">Belongs to the MLO family.</text>
</comment>
<name>A0AAV0MG64_9ROSI</name>
<feature type="transmembrane region" description="Helical" evidence="9">
    <location>
        <begin position="327"/>
        <end position="348"/>
    </location>
</feature>
<feature type="transmembrane region" description="Helical" evidence="9">
    <location>
        <begin position="129"/>
        <end position="149"/>
    </location>
</feature>
<dbReference type="Proteomes" id="UP001154282">
    <property type="component" value="Unassembled WGS sequence"/>
</dbReference>
<sequence>MGDGGERSVEGTPTWAVATVCFFIILISIAFEHLIHLISKNLTKKRSRALLRSLGKIKSEMMLLGLSSLFLAVSERWIASICIPHKLSQTFLPCGFPTGSSSVEDEELICANQGKVSLLSRQGVQQLNYLMFVLASFHATSSILIFSLGMAKTCVLRQFVGSVTKVDYLTLRHGFIMAHFEQEIDFHFQKFIKRALESDFRVVVGKRLWILTFSVLSIFFNAHDFHSFLWLPFIPLVMLLVVGTKLQDIITSLCIDSQGKSQVVRGTVLVRPSDRFFWFGSPKFLLHLIHFILFQNSFQLAFFTWTTKKFGPRSCFHRETENISIRVLIGVLVHFLGGYVTLPLYALVTQMGTSMRKSVFPAAVVIGLRRWRRRARKNLKKKRVILKSMSPLEDDSIRSSEITLETLPSFDSLDSECQEDLESVVIELRNKDEEERRELEEAVVVLVSGVNAADVAAIPEVSGRDSVDGEAR</sequence>
<dbReference type="PANTHER" id="PTHR31942:SF72">
    <property type="entry name" value="MLO-LIKE PROTEIN"/>
    <property type="match status" value="1"/>
</dbReference>
<evidence type="ECO:0000313" key="11">
    <source>
        <dbReference type="Proteomes" id="UP001154282"/>
    </source>
</evidence>
<dbReference type="InterPro" id="IPR004326">
    <property type="entry name" value="Mlo"/>
</dbReference>
<organism evidence="10 11">
    <name type="scientific">Linum tenue</name>
    <dbReference type="NCBI Taxonomy" id="586396"/>
    <lineage>
        <taxon>Eukaryota</taxon>
        <taxon>Viridiplantae</taxon>
        <taxon>Streptophyta</taxon>
        <taxon>Embryophyta</taxon>
        <taxon>Tracheophyta</taxon>
        <taxon>Spermatophyta</taxon>
        <taxon>Magnoliopsida</taxon>
        <taxon>eudicotyledons</taxon>
        <taxon>Gunneridae</taxon>
        <taxon>Pentapetalae</taxon>
        <taxon>rosids</taxon>
        <taxon>fabids</taxon>
        <taxon>Malpighiales</taxon>
        <taxon>Linaceae</taxon>
        <taxon>Linum</taxon>
    </lineage>
</organism>
<keyword evidence="7 8" id="KW-0568">Pathogenesis-related protein</keyword>
<comment type="domain">
    <text evidence="8">The C-terminus contains a calmodulin-binding domain, which binds calmodulin in a calcium-dependent fashion.</text>
</comment>
<evidence type="ECO:0000256" key="3">
    <source>
        <dbReference type="ARBA" id="ARBA00022692"/>
    </source>
</evidence>
<evidence type="ECO:0000256" key="4">
    <source>
        <dbReference type="ARBA" id="ARBA00022821"/>
    </source>
</evidence>
<evidence type="ECO:0000256" key="5">
    <source>
        <dbReference type="ARBA" id="ARBA00022989"/>
    </source>
</evidence>
<dbReference type="GO" id="GO:0016020">
    <property type="term" value="C:membrane"/>
    <property type="evidence" value="ECO:0007669"/>
    <property type="project" value="UniProtKB-SubCell"/>
</dbReference>
<evidence type="ECO:0000256" key="1">
    <source>
        <dbReference type="ARBA" id="ARBA00004141"/>
    </source>
</evidence>
<comment type="function">
    <text evidence="8">May be involved in modulation of pathogen defense and leaf cell death.</text>
</comment>
<comment type="subcellular location">
    <subcellularLocation>
        <location evidence="1 8">Membrane</location>
        <topology evidence="1 8">Multi-pass membrane protein</topology>
    </subcellularLocation>
</comment>
<gene>
    <name evidence="8" type="primary">MLO</name>
    <name evidence="10" type="ORF">LITE_LOCUS28443</name>
</gene>
<keyword evidence="4 8" id="KW-0611">Plant defense</keyword>
<feature type="transmembrane region" description="Helical" evidence="9">
    <location>
        <begin position="15"/>
        <end position="38"/>
    </location>
</feature>
<proteinExistence type="inferred from homology"/>
<comment type="caution">
    <text evidence="10">The sequence shown here is derived from an EMBL/GenBank/DDBJ whole genome shotgun (WGS) entry which is preliminary data.</text>
</comment>
<feature type="transmembrane region" description="Helical" evidence="9">
    <location>
        <begin position="284"/>
        <end position="306"/>
    </location>
</feature>
<evidence type="ECO:0000313" key="10">
    <source>
        <dbReference type="EMBL" id="CAI0445141.1"/>
    </source>
</evidence>
<dbReference type="GO" id="GO:0005516">
    <property type="term" value="F:calmodulin binding"/>
    <property type="evidence" value="ECO:0007669"/>
    <property type="project" value="UniProtKB-KW"/>
</dbReference>
<dbReference type="PANTHER" id="PTHR31942">
    <property type="entry name" value="MLO-LIKE PROTEIN 1"/>
    <property type="match status" value="1"/>
</dbReference>
<protein>
    <recommendedName>
        <fullName evidence="8">MLO-like protein</fullName>
    </recommendedName>
</protein>
<dbReference type="EMBL" id="CAMGYJ010000007">
    <property type="protein sequence ID" value="CAI0445141.1"/>
    <property type="molecule type" value="Genomic_DNA"/>
</dbReference>
<evidence type="ECO:0000256" key="2">
    <source>
        <dbReference type="ARBA" id="ARBA00006574"/>
    </source>
</evidence>
<keyword evidence="5 8" id="KW-1133">Transmembrane helix</keyword>
<dbReference type="Pfam" id="PF03094">
    <property type="entry name" value="Mlo"/>
    <property type="match status" value="3"/>
</dbReference>
<dbReference type="GO" id="GO:0006952">
    <property type="term" value="P:defense response"/>
    <property type="evidence" value="ECO:0007669"/>
    <property type="project" value="UniProtKB-KW"/>
</dbReference>
<reference evidence="10" key="1">
    <citation type="submission" date="2022-08" db="EMBL/GenBank/DDBJ databases">
        <authorList>
            <person name="Gutierrez-Valencia J."/>
        </authorList>
    </citation>
    <scope>NUCLEOTIDE SEQUENCE</scope>
</reference>
<keyword evidence="6 8" id="KW-0472">Membrane</keyword>
<dbReference type="AlphaFoldDB" id="A0AAV0MG64"/>
<evidence type="ECO:0000256" key="6">
    <source>
        <dbReference type="ARBA" id="ARBA00023136"/>
    </source>
</evidence>
<evidence type="ECO:0000256" key="9">
    <source>
        <dbReference type="SAM" id="Phobius"/>
    </source>
</evidence>
<keyword evidence="3 8" id="KW-0812">Transmembrane</keyword>
<feature type="transmembrane region" description="Helical" evidence="9">
    <location>
        <begin position="208"/>
        <end position="231"/>
    </location>
</feature>
<accession>A0AAV0MG64</accession>